<evidence type="ECO:0000256" key="2">
    <source>
        <dbReference type="ARBA" id="ARBA00023015"/>
    </source>
</evidence>
<evidence type="ECO:0000256" key="4">
    <source>
        <dbReference type="ARBA" id="ARBA00023163"/>
    </source>
</evidence>
<dbReference type="PROSITE" id="PS50932">
    <property type="entry name" value="HTH_LACI_2"/>
    <property type="match status" value="1"/>
</dbReference>
<dbReference type="CDD" id="cd01392">
    <property type="entry name" value="HTH_LacI"/>
    <property type="match status" value="1"/>
</dbReference>
<dbReference type="InterPro" id="IPR025997">
    <property type="entry name" value="SBP_2_dom"/>
</dbReference>
<dbReference type="GO" id="GO:0000976">
    <property type="term" value="F:transcription cis-regulatory region binding"/>
    <property type="evidence" value="ECO:0007669"/>
    <property type="project" value="TreeGrafter"/>
</dbReference>
<dbReference type="CDD" id="cd06274">
    <property type="entry name" value="PBP1_FruR"/>
    <property type="match status" value="1"/>
</dbReference>
<sequence>MSKTVEEIAKATGFSITTVRFVINGQTDRYRISAKTRQAIEDYIAIHGYSINHAARSLKLARTETIGFVVPDLANAYFARLMAALEARCNERNLLLLTLASHESPELENRAITSLLERDVDGLAIAPCQSVVLPQLRSNKTRASIVAFDRGYPSWPFPAVVSDNYQGGLEMARRMLQESAGGECFFLCAHADSPSIQDRIRGFETACAESGVDDVASRIWTDANDSPDAGRHLMRILIDELRRPPAAFMCSSLLVLEGALLQLREQMGNIDPALLIGTFDDHAMLDLLPNRIVAVRQNEKAIAERLFERLLAPRDPVGLPGETDTVPCEIICRNF</sequence>
<gene>
    <name evidence="6" type="ORF">SAMN05660652_00122</name>
</gene>
<dbReference type="Gene3D" id="1.10.260.40">
    <property type="entry name" value="lambda repressor-like DNA-binding domains"/>
    <property type="match status" value="1"/>
</dbReference>
<proteinExistence type="predicted"/>
<dbReference type="OrthoDB" id="269117at2"/>
<dbReference type="PANTHER" id="PTHR30146">
    <property type="entry name" value="LACI-RELATED TRANSCRIPTIONAL REPRESSOR"/>
    <property type="match status" value="1"/>
</dbReference>
<dbReference type="AlphaFoldDB" id="A0A1G7V9C3"/>
<evidence type="ECO:0000256" key="3">
    <source>
        <dbReference type="ARBA" id="ARBA00023125"/>
    </source>
</evidence>
<dbReference type="EMBL" id="FNCY01000001">
    <property type="protein sequence ID" value="SDG55939.1"/>
    <property type="molecule type" value="Genomic_DNA"/>
</dbReference>
<keyword evidence="3" id="KW-0238">DNA-binding</keyword>
<accession>A0A1G7V9C3</accession>
<name>A0A1G7V9C3_9RHOO</name>
<evidence type="ECO:0000259" key="5">
    <source>
        <dbReference type="PROSITE" id="PS50932"/>
    </source>
</evidence>
<dbReference type="SUPFAM" id="SSF47413">
    <property type="entry name" value="lambda repressor-like DNA-binding domains"/>
    <property type="match status" value="1"/>
</dbReference>
<reference evidence="6 7" key="1">
    <citation type="submission" date="2016-10" db="EMBL/GenBank/DDBJ databases">
        <authorList>
            <person name="de Groot N.N."/>
        </authorList>
    </citation>
    <scope>NUCLEOTIDE SEQUENCE [LARGE SCALE GENOMIC DNA]</scope>
    <source>
        <strain evidence="6 7">DSM 5885</strain>
    </source>
</reference>
<dbReference type="PANTHER" id="PTHR30146:SF45">
    <property type="entry name" value="CATABOLITE REPRESSOR_ACTIVATOR"/>
    <property type="match status" value="1"/>
</dbReference>
<dbReference type="InterPro" id="IPR000843">
    <property type="entry name" value="HTH_LacI"/>
</dbReference>
<dbReference type="SMART" id="SM00354">
    <property type="entry name" value="HTH_LACI"/>
    <property type="match status" value="1"/>
</dbReference>
<evidence type="ECO:0000313" key="7">
    <source>
        <dbReference type="Proteomes" id="UP000198607"/>
    </source>
</evidence>
<keyword evidence="7" id="KW-1185">Reference proteome</keyword>
<organism evidence="6 7">
    <name type="scientific">Propionivibrio dicarboxylicus</name>
    <dbReference type="NCBI Taxonomy" id="83767"/>
    <lineage>
        <taxon>Bacteria</taxon>
        <taxon>Pseudomonadati</taxon>
        <taxon>Pseudomonadota</taxon>
        <taxon>Betaproteobacteria</taxon>
        <taxon>Rhodocyclales</taxon>
        <taxon>Rhodocyclaceae</taxon>
        <taxon>Propionivibrio</taxon>
    </lineage>
</organism>
<dbReference type="Proteomes" id="UP000198607">
    <property type="component" value="Unassembled WGS sequence"/>
</dbReference>
<keyword evidence="4" id="KW-0804">Transcription</keyword>
<feature type="domain" description="HTH lacI-type" evidence="5">
    <location>
        <begin position="3"/>
        <end position="60"/>
    </location>
</feature>
<dbReference type="Gene3D" id="3.40.50.2300">
    <property type="match status" value="2"/>
</dbReference>
<dbReference type="InterPro" id="IPR028082">
    <property type="entry name" value="Peripla_BP_I"/>
</dbReference>
<evidence type="ECO:0000256" key="1">
    <source>
        <dbReference type="ARBA" id="ARBA00022491"/>
    </source>
</evidence>
<keyword evidence="2" id="KW-0805">Transcription regulation</keyword>
<dbReference type="Pfam" id="PF13407">
    <property type="entry name" value="Peripla_BP_4"/>
    <property type="match status" value="1"/>
</dbReference>
<dbReference type="InterPro" id="IPR010982">
    <property type="entry name" value="Lambda_DNA-bd_dom_sf"/>
</dbReference>
<dbReference type="GO" id="GO:0003700">
    <property type="term" value="F:DNA-binding transcription factor activity"/>
    <property type="evidence" value="ECO:0007669"/>
    <property type="project" value="TreeGrafter"/>
</dbReference>
<dbReference type="STRING" id="83767.SAMN05660652_00122"/>
<dbReference type="SUPFAM" id="SSF53822">
    <property type="entry name" value="Periplasmic binding protein-like I"/>
    <property type="match status" value="1"/>
</dbReference>
<keyword evidence="1" id="KW-0678">Repressor</keyword>
<dbReference type="RefSeq" id="WP_091931824.1">
    <property type="nucleotide sequence ID" value="NZ_FNCY01000001.1"/>
</dbReference>
<evidence type="ECO:0000313" key="6">
    <source>
        <dbReference type="EMBL" id="SDG55939.1"/>
    </source>
</evidence>
<protein>
    <submittedName>
        <fullName evidence="6">Transcriptional regulator, LacI family</fullName>
    </submittedName>
</protein>